<reference evidence="2 3" key="2">
    <citation type="submission" date="2019-08" db="EMBL/GenBank/DDBJ databases">
        <title>Jejuicoccus antrihumi gen. nov., sp. nov., a new member of the family Dermacoccaceae isolated from a cave.</title>
        <authorList>
            <person name="Schumann P."/>
            <person name="Kim I.S."/>
        </authorList>
    </citation>
    <scope>NUCLEOTIDE SEQUENCE [LARGE SCALE GENOMIC DNA]</scope>
    <source>
        <strain evidence="2 3">C5-26</strain>
    </source>
</reference>
<comment type="caution">
    <text evidence="2">The sequence shown here is derived from an EMBL/GenBank/DDBJ whole genome shotgun (WGS) entry which is preliminary data.</text>
</comment>
<name>A0A563E3Z3_9MICO</name>
<feature type="domain" description="VOC" evidence="1">
    <location>
        <begin position="5"/>
        <end position="128"/>
    </location>
</feature>
<dbReference type="RefSeq" id="WP_146316174.1">
    <property type="nucleotide sequence ID" value="NZ_VCQV01000008.1"/>
</dbReference>
<dbReference type="Proteomes" id="UP000320244">
    <property type="component" value="Unassembled WGS sequence"/>
</dbReference>
<accession>A0A563E3Z3</accession>
<dbReference type="SUPFAM" id="SSF54593">
    <property type="entry name" value="Glyoxalase/Bleomycin resistance protein/Dihydroxybiphenyl dioxygenase"/>
    <property type="match status" value="1"/>
</dbReference>
<gene>
    <name evidence="2" type="ORF">FGL98_07660</name>
</gene>
<dbReference type="EMBL" id="VCQV01000008">
    <property type="protein sequence ID" value="TWP36931.1"/>
    <property type="molecule type" value="Genomic_DNA"/>
</dbReference>
<dbReference type="InterPro" id="IPR004360">
    <property type="entry name" value="Glyas_Fos-R_dOase_dom"/>
</dbReference>
<sequence>MAGAKQLKVGLRVRDLDASCALYLKFGFKQIPRPDQPKLRYLTFGHTWLILSDRFAHGYHNAERAEAAKSGPLGRGFVLAVPTADLDATYDLWREEGMRVTLEPQDVFYARIFYGLDADGYELMFEQQHAEPG</sequence>
<organism evidence="2 3">
    <name type="scientific">Leekyejoonella antrihumi</name>
    <dbReference type="NCBI Taxonomy" id="1660198"/>
    <lineage>
        <taxon>Bacteria</taxon>
        <taxon>Bacillati</taxon>
        <taxon>Actinomycetota</taxon>
        <taxon>Actinomycetes</taxon>
        <taxon>Micrococcales</taxon>
        <taxon>Dermacoccaceae</taxon>
        <taxon>Leekyejoonella</taxon>
    </lineage>
</organism>
<reference evidence="2 3" key="1">
    <citation type="submission" date="2019-05" db="EMBL/GenBank/DDBJ databases">
        <authorList>
            <person name="Lee S.D."/>
        </authorList>
    </citation>
    <scope>NUCLEOTIDE SEQUENCE [LARGE SCALE GENOMIC DNA]</scope>
    <source>
        <strain evidence="2 3">C5-26</strain>
    </source>
</reference>
<dbReference type="Pfam" id="PF00903">
    <property type="entry name" value="Glyoxalase"/>
    <property type="match status" value="1"/>
</dbReference>
<keyword evidence="3" id="KW-1185">Reference proteome</keyword>
<dbReference type="PROSITE" id="PS51819">
    <property type="entry name" value="VOC"/>
    <property type="match status" value="1"/>
</dbReference>
<dbReference type="CDD" id="cd06587">
    <property type="entry name" value="VOC"/>
    <property type="match status" value="1"/>
</dbReference>
<protein>
    <submittedName>
        <fullName evidence="2">VOC family protein</fullName>
    </submittedName>
</protein>
<dbReference type="AlphaFoldDB" id="A0A563E3Z3"/>
<dbReference type="Gene3D" id="3.10.180.10">
    <property type="entry name" value="2,3-Dihydroxybiphenyl 1,2-Dioxygenase, domain 1"/>
    <property type="match status" value="1"/>
</dbReference>
<dbReference type="InterPro" id="IPR029068">
    <property type="entry name" value="Glyas_Bleomycin-R_OHBP_Dase"/>
</dbReference>
<proteinExistence type="predicted"/>
<evidence type="ECO:0000313" key="2">
    <source>
        <dbReference type="EMBL" id="TWP36931.1"/>
    </source>
</evidence>
<dbReference type="InterPro" id="IPR037523">
    <property type="entry name" value="VOC_core"/>
</dbReference>
<evidence type="ECO:0000313" key="3">
    <source>
        <dbReference type="Proteomes" id="UP000320244"/>
    </source>
</evidence>
<evidence type="ECO:0000259" key="1">
    <source>
        <dbReference type="PROSITE" id="PS51819"/>
    </source>
</evidence>
<dbReference type="OrthoDB" id="9798430at2"/>